<evidence type="ECO:0000313" key="5">
    <source>
        <dbReference type="EMBL" id="QET05411.1"/>
    </source>
</evidence>
<dbReference type="PROSITE" id="PS00893">
    <property type="entry name" value="NUDIX_BOX"/>
    <property type="match status" value="1"/>
</dbReference>
<name>A0A5P2HBB1_9BURK</name>
<dbReference type="Pfam" id="PF00293">
    <property type="entry name" value="NUDIX"/>
    <property type="match status" value="1"/>
</dbReference>
<feature type="domain" description="Nudix hydrolase" evidence="4">
    <location>
        <begin position="1"/>
        <end position="125"/>
    </location>
</feature>
<dbReference type="Gene3D" id="3.90.79.10">
    <property type="entry name" value="Nucleoside Triphosphate Pyrophosphohydrolase"/>
    <property type="match status" value="1"/>
</dbReference>
<dbReference type="Proteomes" id="UP000322822">
    <property type="component" value="Chromosome 2"/>
</dbReference>
<dbReference type="PANTHER" id="PTHR43736:SF1">
    <property type="entry name" value="DIHYDRONEOPTERIN TRIPHOSPHATE DIPHOSPHATASE"/>
    <property type="match status" value="1"/>
</dbReference>
<dbReference type="SUPFAM" id="SSF55811">
    <property type="entry name" value="Nudix"/>
    <property type="match status" value="1"/>
</dbReference>
<evidence type="ECO:0000313" key="6">
    <source>
        <dbReference type="Proteomes" id="UP000322822"/>
    </source>
</evidence>
<dbReference type="PANTHER" id="PTHR43736">
    <property type="entry name" value="ADP-RIBOSE PYROPHOSPHATASE"/>
    <property type="match status" value="1"/>
</dbReference>
<dbReference type="OrthoDB" id="9791228at2"/>
<evidence type="ECO:0000256" key="1">
    <source>
        <dbReference type="ARBA" id="ARBA00001946"/>
    </source>
</evidence>
<keyword evidence="2 3" id="KW-0378">Hydrolase</keyword>
<dbReference type="AlphaFoldDB" id="A0A5P2HBB1"/>
<evidence type="ECO:0000256" key="2">
    <source>
        <dbReference type="ARBA" id="ARBA00022801"/>
    </source>
</evidence>
<evidence type="ECO:0000256" key="3">
    <source>
        <dbReference type="RuleBase" id="RU003476"/>
    </source>
</evidence>
<dbReference type="PRINTS" id="PR00502">
    <property type="entry name" value="NUDIXFAMILY"/>
</dbReference>
<proteinExistence type="inferred from homology"/>
<dbReference type="EMBL" id="CP044067">
    <property type="protein sequence ID" value="QET05411.1"/>
    <property type="molecule type" value="Genomic_DNA"/>
</dbReference>
<dbReference type="InterPro" id="IPR020476">
    <property type="entry name" value="Nudix_hydrolase"/>
</dbReference>
<comment type="cofactor">
    <cofactor evidence="1">
        <name>Mg(2+)</name>
        <dbReference type="ChEBI" id="CHEBI:18420"/>
    </cofactor>
</comment>
<dbReference type="RefSeq" id="WP_150375558.1">
    <property type="nucleotide sequence ID" value="NZ_CP044067.1"/>
</dbReference>
<sequence>MYPVSVKGVISTATGDVVLLMNERDEWELPGGRIEVGETPVDCLAREISEELGLQVVVGGVVDTYLFEVIPGRHVFIATYSCVLQGAFEPVLSSEHKRVGLFAPNALPGNLPEGYRRSIAAMGAPRATSS</sequence>
<accession>A0A5P2HBB1</accession>
<dbReference type="InterPro" id="IPR000086">
    <property type="entry name" value="NUDIX_hydrolase_dom"/>
</dbReference>
<comment type="similarity">
    <text evidence="3">Belongs to the Nudix hydrolase family.</text>
</comment>
<dbReference type="GO" id="GO:0016787">
    <property type="term" value="F:hydrolase activity"/>
    <property type="evidence" value="ECO:0007669"/>
    <property type="project" value="UniProtKB-KW"/>
</dbReference>
<dbReference type="InterPro" id="IPR015797">
    <property type="entry name" value="NUDIX_hydrolase-like_dom_sf"/>
</dbReference>
<protein>
    <submittedName>
        <fullName evidence="5">NUDIX hydrolase</fullName>
    </submittedName>
</protein>
<reference evidence="5 6" key="1">
    <citation type="submission" date="2019-09" db="EMBL/GenBank/DDBJ databases">
        <title>FDA dAtabase for Regulatory Grade micrObial Sequences (FDA-ARGOS): Supporting development and validation of Infectious Disease Dx tests.</title>
        <authorList>
            <person name="Sciortino C."/>
            <person name="Tallon L."/>
            <person name="Sadzewicz L."/>
            <person name="Vavikolanu K."/>
            <person name="Mehta A."/>
            <person name="Aluvathingal J."/>
            <person name="Nadendla S."/>
            <person name="Nandy P."/>
            <person name="Geyer C."/>
            <person name="Yan Y."/>
            <person name="Sichtig H."/>
        </authorList>
    </citation>
    <scope>NUCLEOTIDE SEQUENCE [LARGE SCALE GENOMIC DNA]</scope>
    <source>
        <strain evidence="5 6">FDAARGOS_664</strain>
    </source>
</reference>
<evidence type="ECO:0000259" key="4">
    <source>
        <dbReference type="PROSITE" id="PS51462"/>
    </source>
</evidence>
<gene>
    <name evidence="5" type="ORF">FOB72_25715</name>
</gene>
<dbReference type="InterPro" id="IPR020084">
    <property type="entry name" value="NUDIX_hydrolase_CS"/>
</dbReference>
<organism evidence="5 6">
    <name type="scientific">Cupriavidus pauculus</name>
    <dbReference type="NCBI Taxonomy" id="82633"/>
    <lineage>
        <taxon>Bacteria</taxon>
        <taxon>Pseudomonadati</taxon>
        <taxon>Pseudomonadota</taxon>
        <taxon>Betaproteobacteria</taxon>
        <taxon>Burkholderiales</taxon>
        <taxon>Burkholderiaceae</taxon>
        <taxon>Cupriavidus</taxon>
    </lineage>
</organism>
<dbReference type="PROSITE" id="PS51462">
    <property type="entry name" value="NUDIX"/>
    <property type="match status" value="1"/>
</dbReference>
<dbReference type="CDD" id="cd04699">
    <property type="entry name" value="NUDIX_MutT_Nudt1"/>
    <property type="match status" value="1"/>
</dbReference>